<dbReference type="Pfam" id="PF13004">
    <property type="entry name" value="BACON"/>
    <property type="match status" value="1"/>
</dbReference>
<evidence type="ECO:0000259" key="2">
    <source>
        <dbReference type="Pfam" id="PF13004"/>
    </source>
</evidence>
<gene>
    <name evidence="3" type="ORF">KQP68_03465</name>
</gene>
<name>A0ABD7U7C6_BACT4</name>
<feature type="region of interest" description="Disordered" evidence="1">
    <location>
        <begin position="1"/>
        <end position="37"/>
    </location>
</feature>
<dbReference type="RefSeq" id="WP_149936099.1">
    <property type="nucleotide sequence ID" value="NZ_CP083680.1"/>
</dbReference>
<evidence type="ECO:0000256" key="1">
    <source>
        <dbReference type="SAM" id="MobiDB-lite"/>
    </source>
</evidence>
<organism evidence="3 4">
    <name type="scientific">Bacteroides thetaiotaomicron</name>
    <dbReference type="NCBI Taxonomy" id="818"/>
    <lineage>
        <taxon>Bacteria</taxon>
        <taxon>Pseudomonadati</taxon>
        <taxon>Bacteroidota</taxon>
        <taxon>Bacteroidia</taxon>
        <taxon>Bacteroidales</taxon>
        <taxon>Bacteroidaceae</taxon>
        <taxon>Bacteroides</taxon>
    </lineage>
</organism>
<sequence>MAKPSWLKLNPSTGSGNGTIANSADAHTGRTARTGTVTVTGVGVSTPSTYKVTQSPKSEFASFDNGSEMSAPKTAGTVTVEGKTNSSKLTFAWAGSVVDVTLPAKYNANGTQTNNAATISGDPGATAEFPFSIELEFPKNDTIEEVVRTLKVTANGGQAAQIAIKQAAGDATLSVSPAEITIPQSGSAVSVNVTSNTSWTAA</sequence>
<dbReference type="InterPro" id="IPR024361">
    <property type="entry name" value="BACON"/>
</dbReference>
<evidence type="ECO:0000313" key="3">
    <source>
        <dbReference type="EMBL" id="UYU67353.1"/>
    </source>
</evidence>
<proteinExistence type="predicted"/>
<dbReference type="InterPro" id="IPR013783">
    <property type="entry name" value="Ig-like_fold"/>
</dbReference>
<dbReference type="Gene3D" id="2.60.40.10">
    <property type="entry name" value="Immunoglobulins"/>
    <property type="match status" value="1"/>
</dbReference>
<dbReference type="Proteomes" id="UP001156218">
    <property type="component" value="Chromosome"/>
</dbReference>
<dbReference type="EMBL" id="CP083680">
    <property type="protein sequence ID" value="UYU67353.1"/>
    <property type="molecule type" value="Genomic_DNA"/>
</dbReference>
<protein>
    <recommendedName>
        <fullName evidence="2">BACON domain-containing protein</fullName>
    </recommendedName>
</protein>
<accession>A0ABD7U7C6</accession>
<feature type="compositionally biased region" description="Polar residues" evidence="1">
    <location>
        <begin position="10"/>
        <end position="22"/>
    </location>
</feature>
<dbReference type="AlphaFoldDB" id="A0ABD7U7C6"/>
<evidence type="ECO:0000313" key="4">
    <source>
        <dbReference type="Proteomes" id="UP001156218"/>
    </source>
</evidence>
<reference evidence="3 4" key="1">
    <citation type="submission" date="2021-06" db="EMBL/GenBank/DDBJ databases">
        <title>Interrogation of the integrated mobile genetic elements in gut-associated Bacteroides with a consensus prediction approach.</title>
        <authorList>
            <person name="Campbell D.E."/>
            <person name="Leigh J.R."/>
            <person name="Kim T."/>
            <person name="England W."/>
            <person name="Whitaker R.J."/>
            <person name="Degnan P.H."/>
        </authorList>
    </citation>
    <scope>NUCLEOTIDE SEQUENCE [LARGE SCALE GENOMIC DNA]</scope>
    <source>
        <strain evidence="3 4">WAL8669</strain>
    </source>
</reference>
<feature type="domain" description="BACON" evidence="2">
    <location>
        <begin position="3"/>
        <end position="54"/>
    </location>
</feature>